<dbReference type="InterPro" id="IPR050176">
    <property type="entry name" value="LTTR"/>
</dbReference>
<dbReference type="InterPro" id="IPR036388">
    <property type="entry name" value="WH-like_DNA-bd_sf"/>
</dbReference>
<feature type="domain" description="HTH lysR-type" evidence="5">
    <location>
        <begin position="5"/>
        <end position="62"/>
    </location>
</feature>
<dbReference type="InterPro" id="IPR036390">
    <property type="entry name" value="WH_DNA-bd_sf"/>
</dbReference>
<protein>
    <submittedName>
        <fullName evidence="6">Putative lysR-family transcriptional regulator</fullName>
    </submittedName>
</protein>
<sequence length="295" mass="31625">MIRNLHPQWLRTFVTVCESGSMTRASEILNMTQGAVSQQIRKLEETLGAAVLDRGAQRVIPTGAGERLLGNARRMLSLNDAIMAEMTDLGQSGSATIGVPLDLISTDTLPRLLRSFALCYPNVELSLKCAATPVLKDDVAAGRVDVALLEEVSIDQLGEPLFSDRLVWVGAPNARVVDERPLKVSLISGACVFRPLVLKALDECGLDWRSVFESDNRDATVGMVRVDLAVTALLSSTLPGGLVELPASRGLPPLPEMNITLTLAPNPKAEARQLADHIRSAVGRPPPRNVALLAG</sequence>
<evidence type="ECO:0000256" key="1">
    <source>
        <dbReference type="ARBA" id="ARBA00009437"/>
    </source>
</evidence>
<dbReference type="PANTHER" id="PTHR30579:SF7">
    <property type="entry name" value="HTH-TYPE TRANSCRIPTIONAL REGULATOR LRHA-RELATED"/>
    <property type="match status" value="1"/>
</dbReference>
<dbReference type="InterPro" id="IPR005119">
    <property type="entry name" value="LysR_subst-bd"/>
</dbReference>
<dbReference type="Gene3D" id="3.40.190.10">
    <property type="entry name" value="Periplasmic binding protein-like II"/>
    <property type="match status" value="2"/>
</dbReference>
<dbReference type="RefSeq" id="WP_020041072.1">
    <property type="nucleotide sequence ID" value="NZ_KE557283.1"/>
</dbReference>
<dbReference type="Gene3D" id="1.10.10.10">
    <property type="entry name" value="Winged helix-like DNA-binding domain superfamily/Winged helix DNA-binding domain"/>
    <property type="match status" value="1"/>
</dbReference>
<dbReference type="FunFam" id="1.10.10.10:FF:000001">
    <property type="entry name" value="LysR family transcriptional regulator"/>
    <property type="match status" value="1"/>
</dbReference>
<proteinExistence type="inferred from homology"/>
<evidence type="ECO:0000313" key="6">
    <source>
        <dbReference type="EMBL" id="EPX76474.1"/>
    </source>
</evidence>
<dbReference type="SUPFAM" id="SSF46785">
    <property type="entry name" value="Winged helix' DNA-binding domain"/>
    <property type="match status" value="1"/>
</dbReference>
<dbReference type="Proteomes" id="UP000015347">
    <property type="component" value="Unassembled WGS sequence"/>
</dbReference>
<dbReference type="HOGENOM" id="CLU_039613_1_4_5"/>
<name>S9RR62_9RHOB</name>
<comment type="similarity">
    <text evidence="1">Belongs to the LysR transcriptional regulatory family.</text>
</comment>
<dbReference type="GO" id="GO:0003700">
    <property type="term" value="F:DNA-binding transcription factor activity"/>
    <property type="evidence" value="ECO:0007669"/>
    <property type="project" value="InterPro"/>
</dbReference>
<gene>
    <name evidence="6" type="ORF">Salmuc_00360</name>
</gene>
<dbReference type="OrthoDB" id="8097684at2"/>
<dbReference type="AlphaFoldDB" id="S9RR62"/>
<dbReference type="PRINTS" id="PR00039">
    <property type="entry name" value="HTHLYSR"/>
</dbReference>
<dbReference type="PANTHER" id="PTHR30579">
    <property type="entry name" value="TRANSCRIPTIONAL REGULATOR"/>
    <property type="match status" value="1"/>
</dbReference>
<evidence type="ECO:0000256" key="4">
    <source>
        <dbReference type="ARBA" id="ARBA00023163"/>
    </source>
</evidence>
<dbReference type="EMBL" id="APVH01000049">
    <property type="protein sequence ID" value="EPX76474.1"/>
    <property type="molecule type" value="Genomic_DNA"/>
</dbReference>
<reference evidence="7" key="1">
    <citation type="journal article" date="2014" name="Stand. Genomic Sci.">
        <title>Genome sequence of the exopolysaccharide-producing Salipiger mucosus type strain (DSM 16094(T)), a moderately halophilic member of the Roseobacter clade.</title>
        <authorList>
            <person name="Riedel T."/>
            <person name="Spring S."/>
            <person name="Fiebig A."/>
            <person name="Petersen J."/>
            <person name="Kyrpides N.C."/>
            <person name="Goker M."/>
            <person name="Klenk H.P."/>
        </authorList>
    </citation>
    <scope>NUCLEOTIDE SEQUENCE [LARGE SCALE GENOMIC DNA]</scope>
    <source>
        <strain evidence="7">DSM 16094</strain>
    </source>
</reference>
<dbReference type="InterPro" id="IPR000847">
    <property type="entry name" value="LysR_HTH_N"/>
</dbReference>
<dbReference type="GO" id="GO:0003677">
    <property type="term" value="F:DNA binding"/>
    <property type="evidence" value="ECO:0007669"/>
    <property type="project" value="UniProtKB-KW"/>
</dbReference>
<dbReference type="SUPFAM" id="SSF53850">
    <property type="entry name" value="Periplasmic binding protein-like II"/>
    <property type="match status" value="1"/>
</dbReference>
<accession>S9RR62</accession>
<dbReference type="Pfam" id="PF03466">
    <property type="entry name" value="LysR_substrate"/>
    <property type="match status" value="1"/>
</dbReference>
<evidence type="ECO:0000313" key="7">
    <source>
        <dbReference type="Proteomes" id="UP000015347"/>
    </source>
</evidence>
<dbReference type="STRING" id="1123237.Salmuc_00360"/>
<comment type="caution">
    <text evidence="6">The sequence shown here is derived from an EMBL/GenBank/DDBJ whole genome shotgun (WGS) entry which is preliminary data.</text>
</comment>
<keyword evidence="3" id="KW-0238">DNA-binding</keyword>
<evidence type="ECO:0000256" key="2">
    <source>
        <dbReference type="ARBA" id="ARBA00023015"/>
    </source>
</evidence>
<dbReference type="PROSITE" id="PS50931">
    <property type="entry name" value="HTH_LYSR"/>
    <property type="match status" value="1"/>
</dbReference>
<dbReference type="eggNOG" id="COG0583">
    <property type="taxonomic scope" value="Bacteria"/>
</dbReference>
<keyword evidence="2" id="KW-0805">Transcription regulation</keyword>
<evidence type="ECO:0000259" key="5">
    <source>
        <dbReference type="PROSITE" id="PS50931"/>
    </source>
</evidence>
<keyword evidence="4" id="KW-0804">Transcription</keyword>
<dbReference type="Pfam" id="PF00126">
    <property type="entry name" value="HTH_1"/>
    <property type="match status" value="1"/>
</dbReference>
<evidence type="ECO:0000256" key="3">
    <source>
        <dbReference type="ARBA" id="ARBA00023125"/>
    </source>
</evidence>
<keyword evidence="7" id="KW-1185">Reference proteome</keyword>
<organism evidence="6 7">
    <name type="scientific">Salipiger mucosus DSM 16094</name>
    <dbReference type="NCBI Taxonomy" id="1123237"/>
    <lineage>
        <taxon>Bacteria</taxon>
        <taxon>Pseudomonadati</taxon>
        <taxon>Pseudomonadota</taxon>
        <taxon>Alphaproteobacteria</taxon>
        <taxon>Rhodobacterales</taxon>
        <taxon>Roseobacteraceae</taxon>
        <taxon>Salipiger</taxon>
    </lineage>
</organism>